<protein>
    <submittedName>
        <fullName evidence="1">Uncharacterized protein</fullName>
    </submittedName>
</protein>
<reference evidence="1" key="1">
    <citation type="submission" date="2019-08" db="EMBL/GenBank/DDBJ databases">
        <authorList>
            <person name="Kucharzyk K."/>
            <person name="Murdoch R.W."/>
            <person name="Higgins S."/>
            <person name="Loffler F."/>
        </authorList>
    </citation>
    <scope>NUCLEOTIDE SEQUENCE</scope>
</reference>
<organism evidence="1">
    <name type="scientific">bioreactor metagenome</name>
    <dbReference type="NCBI Taxonomy" id="1076179"/>
    <lineage>
        <taxon>unclassified sequences</taxon>
        <taxon>metagenomes</taxon>
        <taxon>ecological metagenomes</taxon>
    </lineage>
</organism>
<comment type="caution">
    <text evidence="1">The sequence shown here is derived from an EMBL/GenBank/DDBJ whole genome shotgun (WGS) entry which is preliminary data.</text>
</comment>
<proteinExistence type="predicted"/>
<gene>
    <name evidence="1" type="ORF">SDC9_184367</name>
</gene>
<sequence>MLEVFDFQTTTQTVGRTHCDGTYDTAAELLLNFQHQTLFTIHNLKSIVHARYGILREFDVNHGADYLDNFSSSHLESPTN</sequence>
<dbReference type="AlphaFoldDB" id="A0A645HCU2"/>
<name>A0A645HCU2_9ZZZZ</name>
<dbReference type="EMBL" id="VSSQ01091226">
    <property type="protein sequence ID" value="MPN36855.1"/>
    <property type="molecule type" value="Genomic_DNA"/>
</dbReference>
<accession>A0A645HCU2</accession>
<evidence type="ECO:0000313" key="1">
    <source>
        <dbReference type="EMBL" id="MPN36855.1"/>
    </source>
</evidence>